<dbReference type="GO" id="GO:0016787">
    <property type="term" value="F:hydrolase activity"/>
    <property type="evidence" value="ECO:0007669"/>
    <property type="project" value="UniProtKB-KW"/>
</dbReference>
<dbReference type="RefSeq" id="WP_197006099.1">
    <property type="nucleotide sequence ID" value="NZ_BONS01000012.1"/>
</dbReference>
<dbReference type="AlphaFoldDB" id="A0A8J7KLJ7"/>
<feature type="domain" description="Carboxylesterase type B" evidence="4">
    <location>
        <begin position="28"/>
        <end position="496"/>
    </location>
</feature>
<comment type="caution">
    <text evidence="5">The sequence shown here is derived from an EMBL/GenBank/DDBJ whole genome shotgun (WGS) entry which is preliminary data.</text>
</comment>
<dbReference type="PANTHER" id="PTHR11559">
    <property type="entry name" value="CARBOXYLESTERASE"/>
    <property type="match status" value="1"/>
</dbReference>
<evidence type="ECO:0000259" key="4">
    <source>
        <dbReference type="Pfam" id="PF00135"/>
    </source>
</evidence>
<dbReference type="Pfam" id="PF00135">
    <property type="entry name" value="COesterase"/>
    <property type="match status" value="1"/>
</dbReference>
<proteinExistence type="inferred from homology"/>
<dbReference type="InterPro" id="IPR019826">
    <property type="entry name" value="Carboxylesterase_B_AS"/>
</dbReference>
<evidence type="ECO:0000256" key="2">
    <source>
        <dbReference type="ARBA" id="ARBA00022801"/>
    </source>
</evidence>
<name>A0A8J7KLJ7_9ACTN</name>
<accession>A0A8J7KLJ7</accession>
<dbReference type="Proteomes" id="UP000622552">
    <property type="component" value="Unassembled WGS sequence"/>
</dbReference>
<evidence type="ECO:0000256" key="3">
    <source>
        <dbReference type="RuleBase" id="RU361235"/>
    </source>
</evidence>
<dbReference type="Gene3D" id="3.40.50.1820">
    <property type="entry name" value="alpha/beta hydrolase"/>
    <property type="match status" value="1"/>
</dbReference>
<keyword evidence="2 3" id="KW-0378">Hydrolase</keyword>
<evidence type="ECO:0000313" key="6">
    <source>
        <dbReference type="Proteomes" id="UP000622552"/>
    </source>
</evidence>
<reference evidence="5" key="1">
    <citation type="submission" date="2020-11" db="EMBL/GenBank/DDBJ databases">
        <title>Sequencing the genomes of 1000 actinobacteria strains.</title>
        <authorList>
            <person name="Klenk H.-P."/>
        </authorList>
    </citation>
    <scope>NUCLEOTIDE SEQUENCE</scope>
    <source>
        <strain evidence="5">DSM 45356</strain>
    </source>
</reference>
<dbReference type="InterPro" id="IPR002018">
    <property type="entry name" value="CarbesteraseB"/>
</dbReference>
<comment type="similarity">
    <text evidence="1 3">Belongs to the type-B carboxylesterase/lipase family.</text>
</comment>
<dbReference type="EMBL" id="JADOUF010000001">
    <property type="protein sequence ID" value="MBG6139444.1"/>
    <property type="molecule type" value="Genomic_DNA"/>
</dbReference>
<evidence type="ECO:0000313" key="5">
    <source>
        <dbReference type="EMBL" id="MBG6139444.1"/>
    </source>
</evidence>
<keyword evidence="6" id="KW-1185">Reference proteome</keyword>
<evidence type="ECO:0000256" key="1">
    <source>
        <dbReference type="ARBA" id="ARBA00005964"/>
    </source>
</evidence>
<dbReference type="SUPFAM" id="SSF53474">
    <property type="entry name" value="alpha/beta-Hydrolases"/>
    <property type="match status" value="1"/>
</dbReference>
<gene>
    <name evidence="5" type="ORF">IW245_005638</name>
</gene>
<dbReference type="InterPro" id="IPR029058">
    <property type="entry name" value="AB_hydrolase_fold"/>
</dbReference>
<dbReference type="InterPro" id="IPR050309">
    <property type="entry name" value="Type-B_Carboxylest/Lipase"/>
</dbReference>
<dbReference type="EC" id="3.1.1.-" evidence="3"/>
<protein>
    <recommendedName>
        <fullName evidence="3">Carboxylic ester hydrolase</fullName>
        <ecNumber evidence="3">3.1.1.-</ecNumber>
    </recommendedName>
</protein>
<dbReference type="PROSITE" id="PS00122">
    <property type="entry name" value="CARBOXYLESTERASE_B_1"/>
    <property type="match status" value="1"/>
</dbReference>
<organism evidence="5 6">
    <name type="scientific">Longispora fulva</name>
    <dbReference type="NCBI Taxonomy" id="619741"/>
    <lineage>
        <taxon>Bacteria</taxon>
        <taxon>Bacillati</taxon>
        <taxon>Actinomycetota</taxon>
        <taxon>Actinomycetes</taxon>
        <taxon>Micromonosporales</taxon>
        <taxon>Micromonosporaceae</taxon>
        <taxon>Longispora</taxon>
    </lineage>
</organism>
<sequence length="501" mass="52909">MKILVAALGLAGVLVGTPTGVTPTAGDQAVVTTHSGPVRGTVTDMVRTFQGVPYAAPPVGPLRWTAPRPAASWTATRDATLPGAACAQPPGLPVGRPSTEEDCLFLNVTTPRNARKVPVMVWMHGGDLAYGAGDIYGAARLAARGDVVVVTVNYRLGAFGFLAHPALGDGNYGLQDQQAALRWVRANAGAFGGDPRNVTLFGESAGGFSTCSHLASPASAGLFDRVIIQSAPCAADIAVPRAEGEARGTALATSVGCTDPATVAACLRGKATTALLDFPAPRPTIGGALLPLGASEALRTGTFNRVPVLIGVNHDEERLMVAGAELFPGAHPLTREEYPERVRATFGADADRVLATYPLGAQDSPGQRLATILTDHNWSVPALDTDKLLARHVPTYAYEFAERDNPWFAGAPSPSFPVGAAHVSELAYLFDATYAEPLTPAQRHFGDEMIGHWSRFAHTGTADWPRFTGQQGYVRSLASTGPHRADFARDHRYDFWTCLDR</sequence>